<reference evidence="1" key="1">
    <citation type="submission" date="2014-11" db="EMBL/GenBank/DDBJ databases">
        <authorList>
            <person name="Amaro Gonzalez C."/>
        </authorList>
    </citation>
    <scope>NUCLEOTIDE SEQUENCE</scope>
</reference>
<proteinExistence type="predicted"/>
<dbReference type="EMBL" id="GBXM01062997">
    <property type="protein sequence ID" value="JAH45580.1"/>
    <property type="molecule type" value="Transcribed_RNA"/>
</dbReference>
<protein>
    <submittedName>
        <fullName evidence="1">Uncharacterized protein</fullName>
    </submittedName>
</protein>
<evidence type="ECO:0000313" key="1">
    <source>
        <dbReference type="EMBL" id="JAH45580.1"/>
    </source>
</evidence>
<accession>A0A0E9SY40</accession>
<reference evidence="1" key="2">
    <citation type="journal article" date="2015" name="Fish Shellfish Immunol.">
        <title>Early steps in the European eel (Anguilla anguilla)-Vibrio vulnificus interaction in the gills: Role of the RtxA13 toxin.</title>
        <authorList>
            <person name="Callol A."/>
            <person name="Pajuelo D."/>
            <person name="Ebbesson L."/>
            <person name="Teles M."/>
            <person name="MacKenzie S."/>
            <person name="Amaro C."/>
        </authorList>
    </citation>
    <scope>NUCLEOTIDE SEQUENCE</scope>
</reference>
<name>A0A0E9SY40_ANGAN</name>
<sequence length="64" mass="7313">MHYVTGCTCSETPSLPPTICFSTAIFPVSSLSLYRIFKNYIPQCAFMNENFMSLLGEKMPCFRF</sequence>
<dbReference type="AlphaFoldDB" id="A0A0E9SY40"/>
<organism evidence="1">
    <name type="scientific">Anguilla anguilla</name>
    <name type="common">European freshwater eel</name>
    <name type="synonym">Muraena anguilla</name>
    <dbReference type="NCBI Taxonomy" id="7936"/>
    <lineage>
        <taxon>Eukaryota</taxon>
        <taxon>Metazoa</taxon>
        <taxon>Chordata</taxon>
        <taxon>Craniata</taxon>
        <taxon>Vertebrata</taxon>
        <taxon>Euteleostomi</taxon>
        <taxon>Actinopterygii</taxon>
        <taxon>Neopterygii</taxon>
        <taxon>Teleostei</taxon>
        <taxon>Anguilliformes</taxon>
        <taxon>Anguillidae</taxon>
        <taxon>Anguilla</taxon>
    </lineage>
</organism>